<sequence>MLSPSRYDLSELERRVCELVAKTLGIDHDEALLESRLIEDLNADSLDMMEIIMALEEEFDIEIPDTPTDPVAKKLFTRQPFRLRDMAEVVYLQQESHQPQRSGWRKRVVACSSGPEVPFTQLSSRFACDYPVPDTLLFERLGESDGLSLFRRLSDGMRCVELPAAEVQLGSEAPSAQPDEGPVHLVRLDSFLIDAEPVSTTAYCRFLNSIQPREKHLFDWFLLDETDDRVAQLQVELAEDRWQPLIGTETMPMVLVSWFGANAYSLWANGWDWRFYQTHTGFLPTEAQWEYAAQGAYQPASSAEASDLPFVAAQHEPGTQYDASSMRMAPVHAPLGISKFGLHHMAGNVWQWCRDWYADNFYQTTESQPPNPVNTTPSGTRSERGGSWVGPAELCRTTYRRGREPHARGRCLGFRCVGPAQPATLAQ</sequence>
<dbReference type="GO" id="GO:0005737">
    <property type="term" value="C:cytoplasm"/>
    <property type="evidence" value="ECO:0007669"/>
    <property type="project" value="UniProtKB-SubCell"/>
</dbReference>
<feature type="region of interest" description="Disordered" evidence="8">
    <location>
        <begin position="364"/>
        <end position="389"/>
    </location>
</feature>
<feature type="compositionally biased region" description="Polar residues" evidence="8">
    <location>
        <begin position="364"/>
        <end position="380"/>
    </location>
</feature>
<dbReference type="InterPro" id="IPR036736">
    <property type="entry name" value="ACP-like_sf"/>
</dbReference>
<evidence type="ECO:0000256" key="8">
    <source>
        <dbReference type="SAM" id="MobiDB-lite"/>
    </source>
</evidence>
<reference evidence="10 11" key="1">
    <citation type="submission" date="2018-02" db="EMBL/GenBank/DDBJ databases">
        <title>Comparative genomes isolates from brazilian mangrove.</title>
        <authorList>
            <person name="Araujo J.E."/>
            <person name="Taketani R.G."/>
            <person name="Silva M.C.P."/>
            <person name="Loureco M.V."/>
            <person name="Andreote F.D."/>
        </authorList>
    </citation>
    <scope>NUCLEOTIDE SEQUENCE [LARGE SCALE GENOMIC DNA]</scope>
    <source>
        <strain evidence="10 11">NAP PRIS-MGV</strain>
    </source>
</reference>
<dbReference type="InterPro" id="IPR003231">
    <property type="entry name" value="ACP"/>
</dbReference>
<dbReference type="PROSITE" id="PS50075">
    <property type="entry name" value="CARRIER"/>
    <property type="match status" value="1"/>
</dbReference>
<evidence type="ECO:0000259" key="9">
    <source>
        <dbReference type="PROSITE" id="PS50075"/>
    </source>
</evidence>
<evidence type="ECO:0000256" key="7">
    <source>
        <dbReference type="HAMAP-Rule" id="MF_01217"/>
    </source>
</evidence>
<dbReference type="PANTHER" id="PTHR23150:SF19">
    <property type="entry name" value="FORMYLGLYCINE-GENERATING ENZYME"/>
    <property type="match status" value="1"/>
</dbReference>
<dbReference type="PROSITE" id="PS00012">
    <property type="entry name" value="PHOSPHOPANTETHEINE"/>
    <property type="match status" value="1"/>
</dbReference>
<dbReference type="RefSeq" id="WP_105357906.1">
    <property type="nucleotide sequence ID" value="NZ_PUIB01000024.1"/>
</dbReference>
<evidence type="ECO:0000256" key="1">
    <source>
        <dbReference type="ARBA" id="ARBA00022450"/>
    </source>
</evidence>
<dbReference type="InterPro" id="IPR005532">
    <property type="entry name" value="SUMF_dom"/>
</dbReference>
<dbReference type="GO" id="GO:0120147">
    <property type="term" value="F:formylglycine-generating oxidase activity"/>
    <property type="evidence" value="ECO:0007669"/>
    <property type="project" value="TreeGrafter"/>
</dbReference>
<dbReference type="Gene3D" id="1.10.1200.10">
    <property type="entry name" value="ACP-like"/>
    <property type="match status" value="1"/>
</dbReference>
<keyword evidence="4 7" id="KW-0276">Fatty acid metabolism</keyword>
<evidence type="ECO:0000256" key="6">
    <source>
        <dbReference type="ARBA" id="ARBA00023160"/>
    </source>
</evidence>
<keyword evidence="5 7" id="KW-0443">Lipid metabolism</keyword>
<dbReference type="InterPro" id="IPR016187">
    <property type="entry name" value="CTDL_fold"/>
</dbReference>
<comment type="subcellular location">
    <subcellularLocation>
        <location evidence="7">Cytoplasm</location>
    </subcellularLocation>
</comment>
<keyword evidence="2 7" id="KW-0444">Lipid biosynthesis</keyword>
<dbReference type="Gene3D" id="3.90.1580.10">
    <property type="entry name" value="paralog of FGE (formylglycine-generating enzyme)"/>
    <property type="match status" value="1"/>
</dbReference>
<dbReference type="InterPro" id="IPR051043">
    <property type="entry name" value="Sulfatase_Mod_Factor_Kinase"/>
</dbReference>
<feature type="domain" description="Carrier" evidence="9">
    <location>
        <begin position="10"/>
        <end position="94"/>
    </location>
</feature>
<keyword evidence="7" id="KW-0963">Cytoplasm</keyword>
<dbReference type="InterPro" id="IPR042095">
    <property type="entry name" value="SUMF_sf"/>
</dbReference>
<dbReference type="HAMAP" id="MF_01217">
    <property type="entry name" value="Acyl_carrier"/>
    <property type="match status" value="1"/>
</dbReference>
<evidence type="ECO:0000256" key="5">
    <source>
        <dbReference type="ARBA" id="ARBA00023098"/>
    </source>
</evidence>
<organism evidence="10 11">
    <name type="scientific">Blastopirellula marina</name>
    <dbReference type="NCBI Taxonomy" id="124"/>
    <lineage>
        <taxon>Bacteria</taxon>
        <taxon>Pseudomonadati</taxon>
        <taxon>Planctomycetota</taxon>
        <taxon>Planctomycetia</taxon>
        <taxon>Pirellulales</taxon>
        <taxon>Pirellulaceae</taxon>
        <taxon>Blastopirellula</taxon>
    </lineage>
</organism>
<dbReference type="SUPFAM" id="SSF56436">
    <property type="entry name" value="C-type lectin-like"/>
    <property type="match status" value="1"/>
</dbReference>
<keyword evidence="6 7" id="KW-0275">Fatty acid biosynthesis</keyword>
<dbReference type="InterPro" id="IPR009081">
    <property type="entry name" value="PP-bd_ACP"/>
</dbReference>
<dbReference type="GO" id="GO:0000036">
    <property type="term" value="F:acyl carrier activity"/>
    <property type="evidence" value="ECO:0007669"/>
    <property type="project" value="UniProtKB-UniRule"/>
</dbReference>
<feature type="modified residue" description="O-(pantetheine 4'-phosphoryl)serine" evidence="7">
    <location>
        <position position="45"/>
    </location>
</feature>
<comment type="caution">
    <text evidence="10">The sequence shown here is derived from an EMBL/GenBank/DDBJ whole genome shotgun (WGS) entry which is preliminary data.</text>
</comment>
<dbReference type="OrthoDB" id="9812426at2"/>
<dbReference type="Proteomes" id="UP000239388">
    <property type="component" value="Unassembled WGS sequence"/>
</dbReference>
<evidence type="ECO:0000256" key="2">
    <source>
        <dbReference type="ARBA" id="ARBA00022516"/>
    </source>
</evidence>
<comment type="function">
    <text evidence="7">Carrier of the growing fatty acid chain in fatty acid biosynthesis.</text>
</comment>
<evidence type="ECO:0000313" key="10">
    <source>
        <dbReference type="EMBL" id="PQO28710.1"/>
    </source>
</evidence>
<comment type="pathway">
    <text evidence="7">Lipid metabolism; fatty acid biosynthesis.</text>
</comment>
<gene>
    <name evidence="7" type="primary">acpP</name>
    <name evidence="10" type="ORF">C5Y98_23285</name>
</gene>
<keyword evidence="3 7" id="KW-0597">Phosphoprotein</keyword>
<evidence type="ECO:0000313" key="11">
    <source>
        <dbReference type="Proteomes" id="UP000239388"/>
    </source>
</evidence>
<dbReference type="SUPFAM" id="SSF47336">
    <property type="entry name" value="ACP-like"/>
    <property type="match status" value="1"/>
</dbReference>
<dbReference type="Pfam" id="PF00550">
    <property type="entry name" value="PP-binding"/>
    <property type="match status" value="1"/>
</dbReference>
<dbReference type="InterPro" id="IPR006162">
    <property type="entry name" value="Ppantetheine_attach_site"/>
</dbReference>
<proteinExistence type="inferred from homology"/>
<dbReference type="UniPathway" id="UPA00094"/>
<comment type="similarity">
    <text evidence="7">Belongs to the acyl carrier protein (ACP) family.</text>
</comment>
<evidence type="ECO:0000256" key="3">
    <source>
        <dbReference type="ARBA" id="ARBA00022553"/>
    </source>
</evidence>
<name>A0A2S8F999_9BACT</name>
<dbReference type="EMBL" id="PUIB01000024">
    <property type="protein sequence ID" value="PQO28710.1"/>
    <property type="molecule type" value="Genomic_DNA"/>
</dbReference>
<accession>A0A2S8F999</accession>
<evidence type="ECO:0000256" key="4">
    <source>
        <dbReference type="ARBA" id="ARBA00022832"/>
    </source>
</evidence>
<keyword evidence="1 7" id="KW-0596">Phosphopantetheine</keyword>
<dbReference type="Pfam" id="PF03781">
    <property type="entry name" value="FGE-sulfatase"/>
    <property type="match status" value="1"/>
</dbReference>
<protein>
    <recommendedName>
        <fullName evidence="7">Acyl carrier protein</fullName>
        <shortName evidence="7">ACP</shortName>
    </recommendedName>
</protein>
<comment type="PTM">
    <text evidence="7">4'-phosphopantetheine is transferred from CoA to a specific serine of apo-ACP by AcpS. This modification is essential for activity because fatty acids are bound in thioester linkage to the sulfhydryl of the prosthetic group.</text>
</comment>
<dbReference type="PANTHER" id="PTHR23150">
    <property type="entry name" value="SULFATASE MODIFYING FACTOR 1, 2"/>
    <property type="match status" value="1"/>
</dbReference>
<dbReference type="AlphaFoldDB" id="A0A2S8F999"/>